<name>A0ACD3A3X1_9AGAR</name>
<evidence type="ECO:0000313" key="1">
    <source>
        <dbReference type="EMBL" id="TFK60095.1"/>
    </source>
</evidence>
<accession>A0ACD3A3X1</accession>
<keyword evidence="2" id="KW-1185">Reference proteome</keyword>
<gene>
    <name evidence="1" type="ORF">BDN72DRAFT_905269</name>
</gene>
<reference evidence="1 2" key="1">
    <citation type="journal article" date="2019" name="Nat. Ecol. Evol.">
        <title>Megaphylogeny resolves global patterns of mushroom evolution.</title>
        <authorList>
            <person name="Varga T."/>
            <person name="Krizsan K."/>
            <person name="Foldi C."/>
            <person name="Dima B."/>
            <person name="Sanchez-Garcia M."/>
            <person name="Sanchez-Ramirez S."/>
            <person name="Szollosi G.J."/>
            <person name="Szarkandi J.G."/>
            <person name="Papp V."/>
            <person name="Albert L."/>
            <person name="Andreopoulos W."/>
            <person name="Angelini C."/>
            <person name="Antonin V."/>
            <person name="Barry K.W."/>
            <person name="Bougher N.L."/>
            <person name="Buchanan P."/>
            <person name="Buyck B."/>
            <person name="Bense V."/>
            <person name="Catcheside P."/>
            <person name="Chovatia M."/>
            <person name="Cooper J."/>
            <person name="Damon W."/>
            <person name="Desjardin D."/>
            <person name="Finy P."/>
            <person name="Geml J."/>
            <person name="Haridas S."/>
            <person name="Hughes K."/>
            <person name="Justo A."/>
            <person name="Karasinski D."/>
            <person name="Kautmanova I."/>
            <person name="Kiss B."/>
            <person name="Kocsube S."/>
            <person name="Kotiranta H."/>
            <person name="LaButti K.M."/>
            <person name="Lechner B.E."/>
            <person name="Liimatainen K."/>
            <person name="Lipzen A."/>
            <person name="Lukacs Z."/>
            <person name="Mihaltcheva S."/>
            <person name="Morgado L.N."/>
            <person name="Niskanen T."/>
            <person name="Noordeloos M.E."/>
            <person name="Ohm R.A."/>
            <person name="Ortiz-Santana B."/>
            <person name="Ovrebo C."/>
            <person name="Racz N."/>
            <person name="Riley R."/>
            <person name="Savchenko A."/>
            <person name="Shiryaev A."/>
            <person name="Soop K."/>
            <person name="Spirin V."/>
            <person name="Szebenyi C."/>
            <person name="Tomsovsky M."/>
            <person name="Tulloss R.E."/>
            <person name="Uehling J."/>
            <person name="Grigoriev I.V."/>
            <person name="Vagvolgyi C."/>
            <person name="Papp T."/>
            <person name="Martin F.M."/>
            <person name="Miettinen O."/>
            <person name="Hibbett D.S."/>
            <person name="Nagy L.G."/>
        </authorList>
    </citation>
    <scope>NUCLEOTIDE SEQUENCE [LARGE SCALE GENOMIC DNA]</scope>
    <source>
        <strain evidence="1 2">NL-1719</strain>
    </source>
</reference>
<dbReference type="Proteomes" id="UP000308600">
    <property type="component" value="Unassembled WGS sequence"/>
</dbReference>
<organism evidence="1 2">
    <name type="scientific">Pluteus cervinus</name>
    <dbReference type="NCBI Taxonomy" id="181527"/>
    <lineage>
        <taxon>Eukaryota</taxon>
        <taxon>Fungi</taxon>
        <taxon>Dikarya</taxon>
        <taxon>Basidiomycota</taxon>
        <taxon>Agaricomycotina</taxon>
        <taxon>Agaricomycetes</taxon>
        <taxon>Agaricomycetidae</taxon>
        <taxon>Agaricales</taxon>
        <taxon>Pluteineae</taxon>
        <taxon>Pluteaceae</taxon>
        <taxon>Pluteus</taxon>
    </lineage>
</organism>
<dbReference type="EMBL" id="ML208832">
    <property type="protein sequence ID" value="TFK60095.1"/>
    <property type="molecule type" value="Genomic_DNA"/>
</dbReference>
<evidence type="ECO:0000313" key="2">
    <source>
        <dbReference type="Proteomes" id="UP000308600"/>
    </source>
</evidence>
<sequence>MPRTWTTVEQKGWLGTKVAGFIDARARGRSTAYAKSIHHSFSEIWPELDALFVHRTGDRPINLNAAELDELKAYKKKRGLQIFQWLQRNSTQRGRLANRAVKVLMRNHGPRRRRTYQLGEIYNKLYPERVSAVYQERKVEGLSRGQRLNLIKKISDELLEGETDEVKEEVLTEQVKRRDELDVMVNGLNSTDEVDLDEMTLQQYIDQLPELLTSVVGEINRFCPDWGFLVLASGPMPKANNATHVFDIYSGPKTVEGYTFAEAHEGFDTELRIPFGNFVEAGIVENEKRAKAKEALDSLKHTIKTDESDVSRPSSPVVYGDESDSSRSSSPVHSGNEDDVEEDDARRLRPAIFTDSEDEGGNETQDHTTRKLRRATRTLADSEDDEDDVVKSPHLSDREDEEEPPSGDNSSTSKPFVKHPLEIWPIEGPDSAGEEEVEVEPHKPKYVAPSQKKSVAKRGPAQDEAEPLQGHAEVLAAKREESTRKRLETRKINREKKEAAEKVAKEAEVAKRAEEEEVAKKAKAVEVAKKTKEVEAAKKTKKVEAAKKTKEVEAAKKAKEVEAAKKAKEADATSTKKKPVVNKSKNAASSAANTLAQTESSPTKTGATDKEDGGKAKKPSKSTASTTKKATKQDSKYPVNAGDDDWSGTTGMALPTAGRRPAPAILPPPPPVAASKSATSEVLDAAEDAPLPPPKTKGKKATGRKRPLEEDEAPAKSAEEPAEEPAVAKRPRREIKAPKRADSAVPFTAAKRTTRSRRK</sequence>
<protein>
    <submittedName>
        <fullName evidence="1">Uncharacterized protein</fullName>
    </submittedName>
</protein>
<proteinExistence type="predicted"/>